<feature type="transmembrane region" description="Helical" evidence="14">
    <location>
        <begin position="120"/>
        <end position="146"/>
    </location>
</feature>
<evidence type="ECO:0000256" key="7">
    <source>
        <dbReference type="ARBA" id="ARBA00023011"/>
    </source>
</evidence>
<evidence type="ECO:0000256" key="1">
    <source>
        <dbReference type="ARBA" id="ARBA00004141"/>
    </source>
</evidence>
<dbReference type="GO" id="GO:0047750">
    <property type="term" value="F:cholestenol delta-isomerase activity"/>
    <property type="evidence" value="ECO:0007669"/>
    <property type="project" value="InterPro"/>
</dbReference>
<feature type="transmembrane region" description="Helical" evidence="14">
    <location>
        <begin position="67"/>
        <end position="88"/>
    </location>
</feature>
<dbReference type="Pfam" id="PF05241">
    <property type="entry name" value="EBP"/>
    <property type="match status" value="1"/>
</dbReference>
<dbReference type="InterPro" id="IPR007905">
    <property type="entry name" value="EBP"/>
</dbReference>
<keyword evidence="4 13" id="KW-0812">Transmembrane</keyword>
<dbReference type="PANTHER" id="PTHR14207:SF0">
    <property type="entry name" value="3-BETA-HYDROXYSTEROID-DELTA(8),DELTA(7)-ISOMERASE"/>
    <property type="match status" value="1"/>
</dbReference>
<evidence type="ECO:0000256" key="12">
    <source>
        <dbReference type="ARBA" id="ARBA00023235"/>
    </source>
</evidence>
<evidence type="ECO:0000256" key="9">
    <source>
        <dbReference type="ARBA" id="ARBA00023136"/>
    </source>
</evidence>
<keyword evidence="11" id="KW-0753">Steroid metabolism</keyword>
<evidence type="ECO:0000256" key="14">
    <source>
        <dbReference type="SAM" id="Phobius"/>
    </source>
</evidence>
<dbReference type="GO" id="GO:0004769">
    <property type="term" value="F:steroid Delta-isomerase activity"/>
    <property type="evidence" value="ECO:0007669"/>
    <property type="project" value="TreeGrafter"/>
</dbReference>
<dbReference type="PANTHER" id="PTHR14207">
    <property type="entry name" value="STEROL ISOMERASE"/>
    <property type="match status" value="1"/>
</dbReference>
<dbReference type="Proteomes" id="UP000813444">
    <property type="component" value="Unassembled WGS sequence"/>
</dbReference>
<dbReference type="InterPro" id="IPR033118">
    <property type="entry name" value="EXPERA"/>
</dbReference>
<organism evidence="16 17">
    <name type="scientific">Stachybotrys elegans</name>
    <dbReference type="NCBI Taxonomy" id="80388"/>
    <lineage>
        <taxon>Eukaryota</taxon>
        <taxon>Fungi</taxon>
        <taxon>Dikarya</taxon>
        <taxon>Ascomycota</taxon>
        <taxon>Pezizomycotina</taxon>
        <taxon>Sordariomycetes</taxon>
        <taxon>Hypocreomycetidae</taxon>
        <taxon>Hypocreales</taxon>
        <taxon>Stachybotryaceae</taxon>
        <taxon>Stachybotrys</taxon>
    </lineage>
</organism>
<feature type="transmembrane region" description="Helical" evidence="14">
    <location>
        <begin position="167"/>
        <end position="184"/>
    </location>
</feature>
<comment type="subcellular location">
    <subcellularLocation>
        <location evidence="1">Membrane</location>
        <topology evidence="1">Multi-pass membrane protein</topology>
    </subcellularLocation>
</comment>
<accession>A0A8K0T0X1</accession>
<keyword evidence="17" id="KW-1185">Reference proteome</keyword>
<comment type="similarity">
    <text evidence="2">Belongs to the EBP family.</text>
</comment>
<gene>
    <name evidence="16" type="ORF">B0I35DRAFT_407144</name>
</gene>
<dbReference type="OrthoDB" id="58557at2759"/>
<evidence type="ECO:0000259" key="15">
    <source>
        <dbReference type="PROSITE" id="PS51751"/>
    </source>
</evidence>
<dbReference type="PROSITE" id="PS51751">
    <property type="entry name" value="EXPERA"/>
    <property type="match status" value="1"/>
</dbReference>
<evidence type="ECO:0000256" key="2">
    <source>
        <dbReference type="ARBA" id="ARBA00008337"/>
    </source>
</evidence>
<evidence type="ECO:0000256" key="11">
    <source>
        <dbReference type="ARBA" id="ARBA00023221"/>
    </source>
</evidence>
<keyword evidence="12" id="KW-0413">Isomerase</keyword>
<dbReference type="AlphaFoldDB" id="A0A8K0T0X1"/>
<name>A0A8K0T0X1_9HYPO</name>
<evidence type="ECO:0000256" key="6">
    <source>
        <dbReference type="ARBA" id="ARBA00022989"/>
    </source>
</evidence>
<comment type="caution">
    <text evidence="16">The sequence shown here is derived from an EMBL/GenBank/DDBJ whole genome shotgun (WGS) entry which is preliminary data.</text>
</comment>
<reference evidence="16" key="1">
    <citation type="journal article" date="2021" name="Nat. Commun.">
        <title>Genetic determinants of endophytism in the Arabidopsis root mycobiome.</title>
        <authorList>
            <person name="Mesny F."/>
            <person name="Miyauchi S."/>
            <person name="Thiergart T."/>
            <person name="Pickel B."/>
            <person name="Atanasova L."/>
            <person name="Karlsson M."/>
            <person name="Huettel B."/>
            <person name="Barry K.W."/>
            <person name="Haridas S."/>
            <person name="Chen C."/>
            <person name="Bauer D."/>
            <person name="Andreopoulos W."/>
            <person name="Pangilinan J."/>
            <person name="LaButti K."/>
            <person name="Riley R."/>
            <person name="Lipzen A."/>
            <person name="Clum A."/>
            <person name="Drula E."/>
            <person name="Henrissat B."/>
            <person name="Kohler A."/>
            <person name="Grigoriev I.V."/>
            <person name="Martin F.M."/>
            <person name="Hacquard S."/>
        </authorList>
    </citation>
    <scope>NUCLEOTIDE SEQUENCE</scope>
    <source>
        <strain evidence="16">MPI-CAGE-CH-0235</strain>
    </source>
</reference>
<evidence type="ECO:0000256" key="13">
    <source>
        <dbReference type="PROSITE-ProRule" id="PRU01087"/>
    </source>
</evidence>
<evidence type="ECO:0000256" key="3">
    <source>
        <dbReference type="ARBA" id="ARBA00022516"/>
    </source>
</evidence>
<evidence type="ECO:0000256" key="8">
    <source>
        <dbReference type="ARBA" id="ARBA00023098"/>
    </source>
</evidence>
<evidence type="ECO:0000313" key="16">
    <source>
        <dbReference type="EMBL" id="KAH7322693.1"/>
    </source>
</evidence>
<dbReference type="GO" id="GO:0005783">
    <property type="term" value="C:endoplasmic reticulum"/>
    <property type="evidence" value="ECO:0007669"/>
    <property type="project" value="TreeGrafter"/>
</dbReference>
<proteinExistence type="inferred from homology"/>
<dbReference type="GO" id="GO:0016126">
    <property type="term" value="P:sterol biosynthetic process"/>
    <property type="evidence" value="ECO:0007669"/>
    <property type="project" value="UniProtKB-KW"/>
</dbReference>
<dbReference type="GO" id="GO:0000247">
    <property type="term" value="F:C-8 sterol isomerase activity"/>
    <property type="evidence" value="ECO:0007669"/>
    <property type="project" value="TreeGrafter"/>
</dbReference>
<sequence length="235" mass="26417">MAILNETLADMPPHPYSPLGVSVPGYVVNSMSMPALVGAFAAGTSLMLLATLSVAKMVRPSIGTGPLLATMWFVVCGFIHFFFEGYFARNFMDMASQTDLFGQLWKEYSLSDSRYLTQDSFVVCMEAITALFWGPLSFYCAYCILVDHPHRHPVQLIVSLGQLYGDVLYYATCLFEHTVYGIFYCRPESFYFWAYFVFCNAFWIVIPLILLWGSVKEMAAAAAKVKALEKASKRK</sequence>
<dbReference type="EMBL" id="JAGPNK010000004">
    <property type="protein sequence ID" value="KAH7322693.1"/>
    <property type="molecule type" value="Genomic_DNA"/>
</dbReference>
<keyword evidence="5" id="KW-0752">Steroid biosynthesis</keyword>
<keyword evidence="10" id="KW-1207">Sterol metabolism</keyword>
<keyword evidence="6 13" id="KW-1133">Transmembrane helix</keyword>
<keyword evidence="3" id="KW-0444">Lipid biosynthesis</keyword>
<evidence type="ECO:0000256" key="10">
    <source>
        <dbReference type="ARBA" id="ARBA00023166"/>
    </source>
</evidence>
<feature type="domain" description="EXPERA" evidence="15">
    <location>
        <begin position="65"/>
        <end position="211"/>
    </location>
</feature>
<feature type="transmembrane region" description="Helical" evidence="14">
    <location>
        <begin position="190"/>
        <end position="212"/>
    </location>
</feature>
<keyword evidence="9 13" id="KW-0472">Membrane</keyword>
<evidence type="ECO:0000256" key="4">
    <source>
        <dbReference type="ARBA" id="ARBA00022692"/>
    </source>
</evidence>
<keyword evidence="8" id="KW-0443">Lipid metabolism</keyword>
<dbReference type="GO" id="GO:0016020">
    <property type="term" value="C:membrane"/>
    <property type="evidence" value="ECO:0007669"/>
    <property type="project" value="UniProtKB-SubCell"/>
</dbReference>
<keyword evidence="7" id="KW-0756">Sterol biosynthesis</keyword>
<protein>
    <submittedName>
        <fullName evidence="16">Emopamil-binding protein</fullName>
    </submittedName>
</protein>
<evidence type="ECO:0000256" key="5">
    <source>
        <dbReference type="ARBA" id="ARBA00022955"/>
    </source>
</evidence>
<evidence type="ECO:0000313" key="17">
    <source>
        <dbReference type="Proteomes" id="UP000813444"/>
    </source>
</evidence>
<feature type="transmembrane region" description="Helical" evidence="14">
    <location>
        <begin position="35"/>
        <end position="55"/>
    </location>
</feature>